<dbReference type="STRING" id="716816.BST96_00960"/>
<name>A0A1X9N8N6_9GAMM</name>
<dbReference type="GO" id="GO:0008476">
    <property type="term" value="F:protein-tyrosine sulfotransferase activity"/>
    <property type="evidence" value="ECO:0007669"/>
    <property type="project" value="InterPro"/>
</dbReference>
<dbReference type="PROSITE" id="PS50293">
    <property type="entry name" value="TPR_REGION"/>
    <property type="match status" value="1"/>
</dbReference>
<dbReference type="PANTHER" id="PTHR12788:SF10">
    <property type="entry name" value="PROTEIN-TYROSINE SULFOTRANSFERASE"/>
    <property type="match status" value="1"/>
</dbReference>
<dbReference type="Gene3D" id="1.25.40.10">
    <property type="entry name" value="Tetratricopeptide repeat domain"/>
    <property type="match status" value="1"/>
</dbReference>
<dbReference type="InterPro" id="IPR019734">
    <property type="entry name" value="TPR_rpt"/>
</dbReference>
<dbReference type="Pfam" id="PF13469">
    <property type="entry name" value="Sulfotransfer_3"/>
    <property type="match status" value="1"/>
</dbReference>
<dbReference type="Proteomes" id="UP000193450">
    <property type="component" value="Chromosome"/>
</dbReference>
<dbReference type="EMBL" id="CP019343">
    <property type="protein sequence ID" value="ARN72802.1"/>
    <property type="molecule type" value="Genomic_DNA"/>
</dbReference>
<sequence length="504" mass="57095">MNKKKRFKRITISLSENTAPVDVVYVEAVEQLKHAFASGSYDNALYIASQLLAIENKDPEVHIAQLRCLVALGRIQEAQVPANILADKFSTDAIAMFSLAKYYISCQDQEKARALLEKVVVMRPKYSDAWVELGICYALMGNKSQATQSYQKAIKINPDNISGYYQLAHLNRESIESSHIDRMQDMAANTDLSLPEKINLNFALAWSYQGKNIAEEMNYLKAANTLMAEFRPWDKSTWAAMEDAYFGMLDGEDITAMQSVSTLDDQPIFIIAMPRSGTTLVERILSAHTQTYGIGESSAFFNANGLASTRIQQELIEDEDLMFKRYLQVMDEAFKSQASVNAADGLRIIDKSMNNELLVGFIVLTYPGAKIIHLKRDPMDVCLSCYQQLFPFGQEFSYDLADCANYYLEHDRVMERWKQLFPDKILNLSYEDLVAGQAQQTERLLDFCGLPWEDSCMEFHNKKANVYTASYAQVDQKIYQTSINRSEKYAELLQPALAVLNKGS</sequence>
<evidence type="ECO:0000313" key="3">
    <source>
        <dbReference type="EMBL" id="ARN72802.1"/>
    </source>
</evidence>
<dbReference type="AlphaFoldDB" id="A0A1X9N8N6"/>
<gene>
    <name evidence="3" type="ORF">BST96_00960</name>
</gene>
<dbReference type="Pfam" id="PF14559">
    <property type="entry name" value="TPR_19"/>
    <property type="match status" value="1"/>
</dbReference>
<dbReference type="PROSITE" id="PS50005">
    <property type="entry name" value="TPR"/>
    <property type="match status" value="1"/>
</dbReference>
<protein>
    <submittedName>
        <fullName evidence="3">Uncharacterized protein</fullName>
    </submittedName>
</protein>
<dbReference type="InterPro" id="IPR026634">
    <property type="entry name" value="TPST-like"/>
</dbReference>
<evidence type="ECO:0000256" key="1">
    <source>
        <dbReference type="ARBA" id="ARBA00022679"/>
    </source>
</evidence>
<keyword evidence="2" id="KW-0802">TPR repeat</keyword>
<keyword evidence="4" id="KW-1185">Reference proteome</keyword>
<proteinExistence type="predicted"/>
<dbReference type="KEGG" id="osg:BST96_00960"/>
<dbReference type="Gene3D" id="3.40.50.300">
    <property type="entry name" value="P-loop containing nucleotide triphosphate hydrolases"/>
    <property type="match status" value="1"/>
</dbReference>
<dbReference type="SUPFAM" id="SSF52540">
    <property type="entry name" value="P-loop containing nucleoside triphosphate hydrolases"/>
    <property type="match status" value="1"/>
</dbReference>
<dbReference type="RefSeq" id="WP_169713856.1">
    <property type="nucleotide sequence ID" value="NZ_CP019343.1"/>
</dbReference>
<accession>A0A1X9N8N6</accession>
<dbReference type="SUPFAM" id="SSF48452">
    <property type="entry name" value="TPR-like"/>
    <property type="match status" value="1"/>
</dbReference>
<reference evidence="3 4" key="1">
    <citation type="submission" date="2016-11" db="EMBL/GenBank/DDBJ databases">
        <title>Trade-off between light-utilization and light-protection in marine flavobacteria.</title>
        <authorList>
            <person name="Kumagai Y."/>
        </authorList>
    </citation>
    <scope>NUCLEOTIDE SEQUENCE [LARGE SCALE GENOMIC DNA]</scope>
    <source>
        <strain evidence="3 4">NBRC 107125</strain>
    </source>
</reference>
<dbReference type="Pfam" id="PF00515">
    <property type="entry name" value="TPR_1"/>
    <property type="match status" value="1"/>
</dbReference>
<keyword evidence="1" id="KW-0808">Transferase</keyword>
<feature type="repeat" description="TPR" evidence="2">
    <location>
        <begin position="127"/>
        <end position="160"/>
    </location>
</feature>
<dbReference type="InterPro" id="IPR027417">
    <property type="entry name" value="P-loop_NTPase"/>
</dbReference>
<dbReference type="PANTHER" id="PTHR12788">
    <property type="entry name" value="PROTEIN-TYROSINE SULFOTRANSFERASE 2"/>
    <property type="match status" value="1"/>
</dbReference>
<dbReference type="SMART" id="SM00028">
    <property type="entry name" value="TPR"/>
    <property type="match status" value="2"/>
</dbReference>
<organism evidence="3 4">
    <name type="scientific">Oceanicoccus sagamiensis</name>
    <dbReference type="NCBI Taxonomy" id="716816"/>
    <lineage>
        <taxon>Bacteria</taxon>
        <taxon>Pseudomonadati</taxon>
        <taxon>Pseudomonadota</taxon>
        <taxon>Gammaproteobacteria</taxon>
        <taxon>Cellvibrionales</taxon>
        <taxon>Spongiibacteraceae</taxon>
        <taxon>Oceanicoccus</taxon>
    </lineage>
</organism>
<evidence type="ECO:0000256" key="2">
    <source>
        <dbReference type="PROSITE-ProRule" id="PRU00339"/>
    </source>
</evidence>
<dbReference type="InterPro" id="IPR011990">
    <property type="entry name" value="TPR-like_helical_dom_sf"/>
</dbReference>
<evidence type="ECO:0000313" key="4">
    <source>
        <dbReference type="Proteomes" id="UP000193450"/>
    </source>
</evidence>